<dbReference type="AlphaFoldDB" id="A0A0C2T442"/>
<feature type="compositionally biased region" description="Basic and acidic residues" evidence="1">
    <location>
        <begin position="638"/>
        <end position="654"/>
    </location>
</feature>
<gene>
    <name evidence="2" type="ORF">M378DRAFT_180127</name>
</gene>
<feature type="region of interest" description="Disordered" evidence="1">
    <location>
        <begin position="625"/>
        <end position="674"/>
    </location>
</feature>
<organism evidence="2 3">
    <name type="scientific">Amanita muscaria (strain Koide BX008)</name>
    <dbReference type="NCBI Taxonomy" id="946122"/>
    <lineage>
        <taxon>Eukaryota</taxon>
        <taxon>Fungi</taxon>
        <taxon>Dikarya</taxon>
        <taxon>Basidiomycota</taxon>
        <taxon>Agaricomycotina</taxon>
        <taxon>Agaricomycetes</taxon>
        <taxon>Agaricomycetidae</taxon>
        <taxon>Agaricales</taxon>
        <taxon>Pluteineae</taxon>
        <taxon>Amanitaceae</taxon>
        <taxon>Amanita</taxon>
    </lineage>
</organism>
<feature type="region of interest" description="Disordered" evidence="1">
    <location>
        <begin position="876"/>
        <end position="900"/>
    </location>
</feature>
<feature type="region of interest" description="Disordered" evidence="1">
    <location>
        <begin position="11"/>
        <end position="169"/>
    </location>
</feature>
<evidence type="ECO:0008006" key="4">
    <source>
        <dbReference type="Google" id="ProtNLM"/>
    </source>
</evidence>
<dbReference type="InParanoid" id="A0A0C2T442"/>
<name>A0A0C2T442_AMAMK</name>
<sequence length="900" mass="100205">MVYLSLAQQAVPARQAAKQASANISKQLDDSDSDNAPANKVINKYGKKAARRKRALKSSGESEELRLGNLGNPPRGGHAPQSNPDKRIGLGKKPQLALDVAGNRSSESELTPITPSEYSGQSHTPPALSSNHSSQPLRPFPLLTGTDNGNSNGGNKRKRPEPRSRPKPWMKKALGDYVWVLIDNHSRVFNHEDKAALDKEYIWWPAKISHLSPGKGVHVTVVLYGQAPSKVENVKVGYPAEDNILPFENLAGMAQFQDPSYVTPSHHELLDVLTSPRKKAKRDRNALEQRWHIAVLELNAERECSQGNQTGPRCAGADGGIRPPSTRASDEESLPDVGEDIWKASLTSIPTGTNNGHDAKSKQKDSLPGHTRRRRRGRPKAVPLLEEEENDYCIKQLQAGVWNPSDEANWPLTDDMLQIPGELIFAMGKGTDRNHWPARVLEYIPPKNPREKEGRYQIEYLDRTTKILKRSSFFTSEEDGFATCKLGQFESSYDEAGNDSETEEPPEHHSRCRAASPVSSYPPPSKEHFCELDIRTQFVYTKPILTAILNERYPPARERHDKFLKGGAARKSAVDNASFRGELDPRSVTELHKWLYRWCLRDETDNPGDSIQVQQSEHVADMTGIPHANQDGVEDEQTLQKEEADENQANKDQGDSTTSSDSAPDLQGSWMDGAGRSFATPAVNDIASVVECWDQLPSSMDIVSSPRQLPDSDVSMVNMESVDYDSPLSPLSESTPTPVEGPEVSLHLMKGDTNSPLRDLTEGEQAVQLTSPASNINNERETTLLLPRQHGCPAFEALRMVEKLDYCLNVLLPEAIIQLLLWRKGLRNTVELLPPEEEQRLHDEGIKLLQVTDWVFDVIRLRRARERYIDKKNNGALASSQTSERGGGRLRNVGRVSYVE</sequence>
<feature type="compositionally biased region" description="Acidic residues" evidence="1">
    <location>
        <begin position="492"/>
        <end position="504"/>
    </location>
</feature>
<feature type="region of interest" description="Disordered" evidence="1">
    <location>
        <begin position="304"/>
        <end position="335"/>
    </location>
</feature>
<evidence type="ECO:0000313" key="3">
    <source>
        <dbReference type="Proteomes" id="UP000054549"/>
    </source>
</evidence>
<evidence type="ECO:0000313" key="2">
    <source>
        <dbReference type="EMBL" id="KIL61294.1"/>
    </source>
</evidence>
<dbReference type="EMBL" id="KN818286">
    <property type="protein sequence ID" value="KIL61294.1"/>
    <property type="molecule type" value="Genomic_DNA"/>
</dbReference>
<feature type="compositionally biased region" description="Polar residues" evidence="1">
    <location>
        <begin position="103"/>
        <end position="136"/>
    </location>
</feature>
<evidence type="ECO:0000256" key="1">
    <source>
        <dbReference type="SAM" id="MobiDB-lite"/>
    </source>
</evidence>
<protein>
    <recommendedName>
        <fullName evidence="4">PWWP domain-containing protein</fullName>
    </recommendedName>
</protein>
<dbReference type="HOGENOM" id="CLU_305650_0_0_1"/>
<feature type="region of interest" description="Disordered" evidence="1">
    <location>
        <begin position="492"/>
        <end position="521"/>
    </location>
</feature>
<feature type="compositionally biased region" description="Basic residues" evidence="1">
    <location>
        <begin position="45"/>
        <end position="56"/>
    </location>
</feature>
<feature type="compositionally biased region" description="Basic residues" evidence="1">
    <location>
        <begin position="155"/>
        <end position="169"/>
    </location>
</feature>
<feature type="region of interest" description="Disordered" evidence="1">
    <location>
        <begin position="347"/>
        <end position="381"/>
    </location>
</feature>
<dbReference type="OrthoDB" id="2505887at2759"/>
<feature type="compositionally biased region" description="Polar residues" evidence="1">
    <location>
        <begin position="347"/>
        <end position="356"/>
    </location>
</feature>
<dbReference type="Proteomes" id="UP000054549">
    <property type="component" value="Unassembled WGS sequence"/>
</dbReference>
<feature type="compositionally biased region" description="Basic residues" evidence="1">
    <location>
        <begin position="370"/>
        <end position="379"/>
    </location>
</feature>
<proteinExistence type="predicted"/>
<feature type="compositionally biased region" description="Low complexity" evidence="1">
    <location>
        <begin position="144"/>
        <end position="154"/>
    </location>
</feature>
<feature type="compositionally biased region" description="Low complexity" evidence="1">
    <location>
        <begin position="890"/>
        <end position="900"/>
    </location>
</feature>
<reference evidence="2 3" key="1">
    <citation type="submission" date="2014-04" db="EMBL/GenBank/DDBJ databases">
        <title>Evolutionary Origins and Diversification of the Mycorrhizal Mutualists.</title>
        <authorList>
            <consortium name="DOE Joint Genome Institute"/>
            <consortium name="Mycorrhizal Genomics Consortium"/>
            <person name="Kohler A."/>
            <person name="Kuo A."/>
            <person name="Nagy L.G."/>
            <person name="Floudas D."/>
            <person name="Copeland A."/>
            <person name="Barry K.W."/>
            <person name="Cichocki N."/>
            <person name="Veneault-Fourrey C."/>
            <person name="LaButti K."/>
            <person name="Lindquist E.A."/>
            <person name="Lipzen A."/>
            <person name="Lundell T."/>
            <person name="Morin E."/>
            <person name="Murat C."/>
            <person name="Riley R."/>
            <person name="Ohm R."/>
            <person name="Sun H."/>
            <person name="Tunlid A."/>
            <person name="Henrissat B."/>
            <person name="Grigoriev I.V."/>
            <person name="Hibbett D.S."/>
            <person name="Martin F."/>
        </authorList>
    </citation>
    <scope>NUCLEOTIDE SEQUENCE [LARGE SCALE GENOMIC DNA]</scope>
    <source>
        <strain evidence="2 3">Koide BX008</strain>
    </source>
</reference>
<feature type="compositionally biased region" description="Basic and acidic residues" evidence="1">
    <location>
        <begin position="357"/>
        <end position="367"/>
    </location>
</feature>
<accession>A0A0C2T442</accession>
<dbReference type="STRING" id="946122.A0A0C2T442"/>
<keyword evidence="3" id="KW-1185">Reference proteome</keyword>